<dbReference type="SUPFAM" id="SSF47661">
    <property type="entry name" value="t-snare proteins"/>
    <property type="match status" value="1"/>
</dbReference>
<organism evidence="7 9">
    <name type="scientific">Acanthaster planci</name>
    <name type="common">Crown-of-thorns starfish</name>
    <dbReference type="NCBI Taxonomy" id="133434"/>
    <lineage>
        <taxon>Eukaryota</taxon>
        <taxon>Metazoa</taxon>
        <taxon>Echinodermata</taxon>
        <taxon>Eleutherozoa</taxon>
        <taxon>Asterozoa</taxon>
        <taxon>Asteroidea</taxon>
        <taxon>Valvatacea</taxon>
        <taxon>Valvatida</taxon>
        <taxon>Acanthasteridae</taxon>
        <taxon>Acanthaster</taxon>
    </lineage>
</organism>
<dbReference type="GO" id="GO:0006906">
    <property type="term" value="P:vesicle fusion"/>
    <property type="evidence" value="ECO:0007669"/>
    <property type="project" value="TreeGrafter"/>
</dbReference>
<dbReference type="OrthoDB" id="75754at2759"/>
<dbReference type="Pfam" id="PF14523">
    <property type="entry name" value="Syntaxin_2"/>
    <property type="match status" value="1"/>
</dbReference>
<keyword evidence="5" id="KW-0812">Transmembrane</keyword>
<dbReference type="OMA" id="RVHNTME"/>
<dbReference type="InterPro" id="IPR010989">
    <property type="entry name" value="SNARE"/>
</dbReference>
<keyword evidence="5" id="KW-0472">Membrane</keyword>
<evidence type="ECO:0000313" key="7">
    <source>
        <dbReference type="Proteomes" id="UP000694845"/>
    </source>
</evidence>
<dbReference type="PANTHER" id="PTHR19957:SF38">
    <property type="entry name" value="LD27581P"/>
    <property type="match status" value="1"/>
</dbReference>
<reference evidence="8 9" key="1">
    <citation type="submission" date="2025-04" db="UniProtKB">
        <authorList>
            <consortium name="RefSeq"/>
        </authorList>
    </citation>
    <scope>IDENTIFICATION</scope>
</reference>
<evidence type="ECO:0000313" key="9">
    <source>
        <dbReference type="RefSeq" id="XP_022091288.1"/>
    </source>
</evidence>
<dbReference type="GO" id="GO:0012505">
    <property type="term" value="C:endomembrane system"/>
    <property type="evidence" value="ECO:0007669"/>
    <property type="project" value="TreeGrafter"/>
</dbReference>
<dbReference type="FunFam" id="1.20.5.110:FF:000059">
    <property type="entry name" value="Related to syntaxin 12"/>
    <property type="match status" value="1"/>
</dbReference>
<evidence type="ECO:0000256" key="3">
    <source>
        <dbReference type="SAM" id="Coils"/>
    </source>
</evidence>
<dbReference type="GeneID" id="110979611"/>
<feature type="coiled-coil region" evidence="3">
    <location>
        <begin position="192"/>
        <end position="247"/>
    </location>
</feature>
<sequence length="285" mass="31843">MAAQRGRGDFGYGSLENAPDGQYQDRQFGRGQSDEFADLAQQISSAIFKIANNVTTLEKAARQMGTPSDSAMLRNRIQANMQSTNKIVSETTMCLKDLTLMGRTLGRSSKLQVDRLTNEYHDSVQRYSGVQKKIASKMRSSPGPSMAPPTSESREVVAHDESKALIEEARRQEIQSQLQQQDQQIEYDMNLLQEREEQIRQIEAAMLDVNEIFRDLGAMVSQQGEIIDSIEANIDRASSNVEGAATQLQTASKYQKKARKKMCFCLVLMAITALIITIVLIVKLK</sequence>
<dbReference type="GO" id="GO:0005484">
    <property type="term" value="F:SNAP receptor activity"/>
    <property type="evidence" value="ECO:0007669"/>
    <property type="project" value="InterPro"/>
</dbReference>
<protein>
    <submittedName>
        <fullName evidence="8 9">Syntaxin-7-like isoform X1</fullName>
    </submittedName>
</protein>
<feature type="transmembrane region" description="Helical" evidence="5">
    <location>
        <begin position="262"/>
        <end position="282"/>
    </location>
</feature>
<dbReference type="PROSITE" id="PS50192">
    <property type="entry name" value="T_SNARE"/>
    <property type="match status" value="1"/>
</dbReference>
<proteinExistence type="inferred from homology"/>
<evidence type="ECO:0000313" key="10">
    <source>
        <dbReference type="RefSeq" id="XP_022091304.1"/>
    </source>
</evidence>
<evidence type="ECO:0000259" key="6">
    <source>
        <dbReference type="PROSITE" id="PS50192"/>
    </source>
</evidence>
<dbReference type="InterPro" id="IPR006011">
    <property type="entry name" value="Syntaxin_N"/>
</dbReference>
<keyword evidence="5" id="KW-1133">Transmembrane helix</keyword>
<dbReference type="PROSITE" id="PS00914">
    <property type="entry name" value="SYNTAXIN"/>
    <property type="match status" value="1"/>
</dbReference>
<feature type="compositionally biased region" description="Polar residues" evidence="4">
    <location>
        <begin position="138"/>
        <end position="151"/>
    </location>
</feature>
<dbReference type="KEGG" id="aplc:110979611"/>
<evidence type="ECO:0000256" key="2">
    <source>
        <dbReference type="RuleBase" id="RU003858"/>
    </source>
</evidence>
<dbReference type="GO" id="GO:0031201">
    <property type="term" value="C:SNARE complex"/>
    <property type="evidence" value="ECO:0007669"/>
    <property type="project" value="TreeGrafter"/>
</dbReference>
<dbReference type="RefSeq" id="XP_022091279.1">
    <property type="nucleotide sequence ID" value="XM_022235587.1"/>
</dbReference>
<dbReference type="RefSeq" id="XP_022091304.1">
    <property type="nucleotide sequence ID" value="XM_022235612.1"/>
</dbReference>
<name>A0A8B7YDF2_ACAPL</name>
<dbReference type="RefSeq" id="XP_022091288.1">
    <property type="nucleotide sequence ID" value="XM_022235596.1"/>
</dbReference>
<dbReference type="GO" id="GO:0048278">
    <property type="term" value="P:vesicle docking"/>
    <property type="evidence" value="ECO:0007669"/>
    <property type="project" value="TreeGrafter"/>
</dbReference>
<accession>A0A8B7YDF2</accession>
<feature type="domain" description="T-SNARE coiled-coil homology" evidence="6">
    <location>
        <begin position="189"/>
        <end position="251"/>
    </location>
</feature>
<gene>
    <name evidence="8 9 10" type="primary">LOC110979611</name>
</gene>
<dbReference type="Gene3D" id="1.20.58.70">
    <property type="match status" value="1"/>
</dbReference>
<dbReference type="AlphaFoldDB" id="A0A8B7YDF2"/>
<dbReference type="Pfam" id="PF05739">
    <property type="entry name" value="SNARE"/>
    <property type="match status" value="1"/>
</dbReference>
<dbReference type="InterPro" id="IPR006012">
    <property type="entry name" value="Syntaxin/epimorphin_CS"/>
</dbReference>
<comment type="similarity">
    <text evidence="1 2">Belongs to the syntaxin family.</text>
</comment>
<dbReference type="PANTHER" id="PTHR19957">
    <property type="entry name" value="SYNTAXIN"/>
    <property type="match status" value="1"/>
</dbReference>
<dbReference type="InterPro" id="IPR045242">
    <property type="entry name" value="Syntaxin"/>
</dbReference>
<dbReference type="Proteomes" id="UP000694845">
    <property type="component" value="Unplaced"/>
</dbReference>
<evidence type="ECO:0000256" key="4">
    <source>
        <dbReference type="SAM" id="MobiDB-lite"/>
    </source>
</evidence>
<dbReference type="GO" id="GO:0006886">
    <property type="term" value="P:intracellular protein transport"/>
    <property type="evidence" value="ECO:0007669"/>
    <property type="project" value="InterPro"/>
</dbReference>
<keyword evidence="3" id="KW-0175">Coiled coil</keyword>
<dbReference type="SMART" id="SM00503">
    <property type="entry name" value="SynN"/>
    <property type="match status" value="1"/>
</dbReference>
<dbReference type="InterPro" id="IPR000727">
    <property type="entry name" value="T_SNARE_dom"/>
</dbReference>
<evidence type="ECO:0000256" key="5">
    <source>
        <dbReference type="SAM" id="Phobius"/>
    </source>
</evidence>
<dbReference type="GO" id="GO:0000149">
    <property type="term" value="F:SNARE binding"/>
    <property type="evidence" value="ECO:0007669"/>
    <property type="project" value="TreeGrafter"/>
</dbReference>
<dbReference type="Gene3D" id="1.20.5.110">
    <property type="match status" value="1"/>
</dbReference>
<evidence type="ECO:0000313" key="8">
    <source>
        <dbReference type="RefSeq" id="XP_022091279.1"/>
    </source>
</evidence>
<feature type="region of interest" description="Disordered" evidence="4">
    <location>
        <begin position="137"/>
        <end position="156"/>
    </location>
</feature>
<dbReference type="SMART" id="SM00397">
    <property type="entry name" value="t_SNARE"/>
    <property type="match status" value="1"/>
</dbReference>
<keyword evidence="7" id="KW-1185">Reference proteome</keyword>
<evidence type="ECO:0000256" key="1">
    <source>
        <dbReference type="ARBA" id="ARBA00009063"/>
    </source>
</evidence>
<feature type="region of interest" description="Disordered" evidence="4">
    <location>
        <begin position="1"/>
        <end position="28"/>
    </location>
</feature>
<dbReference type="CDD" id="cd15847">
    <property type="entry name" value="SNARE_syntaxin7_like"/>
    <property type="match status" value="1"/>
</dbReference>